<evidence type="ECO:0000259" key="16">
    <source>
        <dbReference type="PROSITE" id="PS51424"/>
    </source>
</evidence>
<dbReference type="Proteomes" id="UP000507470">
    <property type="component" value="Unassembled WGS sequence"/>
</dbReference>
<evidence type="ECO:0000256" key="8">
    <source>
        <dbReference type="ARBA" id="ARBA00022777"/>
    </source>
</evidence>
<keyword evidence="9" id="KW-0067">ATP-binding</keyword>
<dbReference type="Pfam" id="PF23748">
    <property type="entry name" value="Beta-prop_LRRK2"/>
    <property type="match status" value="1"/>
</dbReference>
<evidence type="ECO:0000313" key="17">
    <source>
        <dbReference type="EMBL" id="CAC5408055.1"/>
    </source>
</evidence>
<dbReference type="SUPFAM" id="SSF52540">
    <property type="entry name" value="P-loop containing nucleoside triphosphate hydrolases"/>
    <property type="match status" value="1"/>
</dbReference>
<keyword evidence="13" id="KW-0040">ANK repeat</keyword>
<dbReference type="InterPro" id="IPR032675">
    <property type="entry name" value="LRR_dom_sf"/>
</dbReference>
<dbReference type="SMART" id="SM00220">
    <property type="entry name" value="S_TKc"/>
    <property type="match status" value="1"/>
</dbReference>
<dbReference type="GO" id="GO:0005524">
    <property type="term" value="F:ATP binding"/>
    <property type="evidence" value="ECO:0007669"/>
    <property type="project" value="UniProtKB-KW"/>
</dbReference>
<evidence type="ECO:0000256" key="1">
    <source>
        <dbReference type="ARBA" id="ARBA00001946"/>
    </source>
</evidence>
<dbReference type="PROSITE" id="PS51424">
    <property type="entry name" value="ROC"/>
    <property type="match status" value="1"/>
</dbReference>
<dbReference type="PROSITE" id="PS00108">
    <property type="entry name" value="PROTEIN_KINASE_ST"/>
    <property type="match status" value="1"/>
</dbReference>
<evidence type="ECO:0000256" key="7">
    <source>
        <dbReference type="ARBA" id="ARBA00022741"/>
    </source>
</evidence>
<keyword evidence="5 17" id="KW-0808">Transferase</keyword>
<dbReference type="SMART" id="SM00248">
    <property type="entry name" value="ANK"/>
    <property type="match status" value="5"/>
</dbReference>
<gene>
    <name evidence="17" type="ORF">MCOR_41474</name>
</gene>
<reference evidence="17 18" key="1">
    <citation type="submission" date="2020-06" db="EMBL/GenBank/DDBJ databases">
        <authorList>
            <person name="Li R."/>
            <person name="Bekaert M."/>
        </authorList>
    </citation>
    <scope>NUCLEOTIDE SEQUENCE [LARGE SCALE GENOMIC DNA]</scope>
    <source>
        <strain evidence="18">wild</strain>
    </source>
</reference>
<dbReference type="Gene3D" id="1.10.510.10">
    <property type="entry name" value="Transferase(Phosphotransferase) domain 1"/>
    <property type="match status" value="1"/>
</dbReference>
<evidence type="ECO:0000256" key="5">
    <source>
        <dbReference type="ARBA" id="ARBA00022679"/>
    </source>
</evidence>
<evidence type="ECO:0000256" key="10">
    <source>
        <dbReference type="ARBA" id="ARBA00023134"/>
    </source>
</evidence>
<keyword evidence="10" id="KW-0342">GTP-binding</keyword>
<keyword evidence="6" id="KW-0677">Repeat</keyword>
<organism evidence="17 18">
    <name type="scientific">Mytilus coruscus</name>
    <name type="common">Sea mussel</name>
    <dbReference type="NCBI Taxonomy" id="42192"/>
    <lineage>
        <taxon>Eukaryota</taxon>
        <taxon>Metazoa</taxon>
        <taxon>Spiralia</taxon>
        <taxon>Lophotrochozoa</taxon>
        <taxon>Mollusca</taxon>
        <taxon>Bivalvia</taxon>
        <taxon>Autobranchia</taxon>
        <taxon>Pteriomorphia</taxon>
        <taxon>Mytilida</taxon>
        <taxon>Mytiloidea</taxon>
        <taxon>Mytilidae</taxon>
        <taxon>Mytilinae</taxon>
        <taxon>Mytilus</taxon>
    </lineage>
</organism>
<dbReference type="InterPro" id="IPR036388">
    <property type="entry name" value="WH-like_DNA-bd_sf"/>
</dbReference>
<dbReference type="Gene3D" id="3.30.200.20">
    <property type="entry name" value="Phosphorylase Kinase, domain 1"/>
    <property type="match status" value="1"/>
</dbReference>
<evidence type="ECO:0000256" key="11">
    <source>
        <dbReference type="ARBA" id="ARBA00047899"/>
    </source>
</evidence>
<dbReference type="SUPFAM" id="SSF48403">
    <property type="entry name" value="Ankyrin repeat"/>
    <property type="match status" value="1"/>
</dbReference>
<dbReference type="InterPro" id="IPR008271">
    <property type="entry name" value="Ser/Thr_kinase_AS"/>
</dbReference>
<keyword evidence="8" id="KW-0418">Kinase</keyword>
<dbReference type="Gene3D" id="3.30.70.1390">
    <property type="entry name" value="ROC domain from the Parkinson's disease-associated leucine-rich repeat kinase 2"/>
    <property type="match status" value="1"/>
</dbReference>
<dbReference type="PROSITE" id="PS50297">
    <property type="entry name" value="ANK_REP_REGION"/>
    <property type="match status" value="1"/>
</dbReference>
<dbReference type="InterPro" id="IPR057263">
    <property type="entry name" value="COR-B"/>
</dbReference>
<dbReference type="SUPFAM" id="SSF52058">
    <property type="entry name" value="L domain-like"/>
    <property type="match status" value="1"/>
</dbReference>
<dbReference type="InterPro" id="IPR011009">
    <property type="entry name" value="Kinase-like_dom_sf"/>
</dbReference>
<dbReference type="GO" id="GO:0005737">
    <property type="term" value="C:cytoplasm"/>
    <property type="evidence" value="ECO:0007669"/>
    <property type="project" value="UniProtKB-ARBA"/>
</dbReference>
<dbReference type="InterPro" id="IPR036770">
    <property type="entry name" value="Ankyrin_rpt-contain_sf"/>
</dbReference>
<comment type="catalytic activity">
    <reaction evidence="12">
        <text>L-seryl-[protein] + ATP = O-phospho-L-seryl-[protein] + ADP + H(+)</text>
        <dbReference type="Rhea" id="RHEA:17989"/>
        <dbReference type="Rhea" id="RHEA-COMP:9863"/>
        <dbReference type="Rhea" id="RHEA-COMP:11604"/>
        <dbReference type="ChEBI" id="CHEBI:15378"/>
        <dbReference type="ChEBI" id="CHEBI:29999"/>
        <dbReference type="ChEBI" id="CHEBI:30616"/>
        <dbReference type="ChEBI" id="CHEBI:83421"/>
        <dbReference type="ChEBI" id="CHEBI:456216"/>
        <dbReference type="EC" id="2.7.11.1"/>
    </reaction>
</comment>
<accession>A0A6J8DJ28</accession>
<dbReference type="InterPro" id="IPR032171">
    <property type="entry name" value="COR-A"/>
</dbReference>
<dbReference type="SUPFAM" id="SSF56112">
    <property type="entry name" value="Protein kinase-like (PK-like)"/>
    <property type="match status" value="1"/>
</dbReference>
<dbReference type="InterPro" id="IPR020859">
    <property type="entry name" value="ROC"/>
</dbReference>
<dbReference type="InterPro" id="IPR051420">
    <property type="entry name" value="Ser_Thr_Kinases_DiverseReg"/>
</dbReference>
<dbReference type="InterPro" id="IPR000719">
    <property type="entry name" value="Prot_kinase_dom"/>
</dbReference>
<feature type="compositionally biased region" description="Low complexity" evidence="14">
    <location>
        <begin position="2010"/>
        <end position="2022"/>
    </location>
</feature>
<dbReference type="OrthoDB" id="1866797at2759"/>
<evidence type="ECO:0000313" key="18">
    <source>
        <dbReference type="Proteomes" id="UP000507470"/>
    </source>
</evidence>
<protein>
    <recommendedName>
        <fullName evidence="2">non-specific serine/threonine protein kinase</fullName>
        <ecNumber evidence="2">2.7.11.1</ecNumber>
    </recommendedName>
</protein>
<feature type="domain" description="Protein kinase" evidence="15">
    <location>
        <begin position="1270"/>
        <end position="1592"/>
    </location>
</feature>
<evidence type="ECO:0000256" key="12">
    <source>
        <dbReference type="ARBA" id="ARBA00048679"/>
    </source>
</evidence>
<dbReference type="Gene3D" id="3.80.10.10">
    <property type="entry name" value="Ribonuclease Inhibitor"/>
    <property type="match status" value="3"/>
</dbReference>
<dbReference type="GO" id="GO:0004674">
    <property type="term" value="F:protein serine/threonine kinase activity"/>
    <property type="evidence" value="ECO:0007669"/>
    <property type="project" value="UniProtKB-KW"/>
</dbReference>
<keyword evidence="7" id="KW-0547">Nucleotide-binding</keyword>
<dbReference type="Pfam" id="PF12796">
    <property type="entry name" value="Ank_2"/>
    <property type="match status" value="2"/>
</dbReference>
<dbReference type="Pfam" id="PF13855">
    <property type="entry name" value="LRR_8"/>
    <property type="match status" value="1"/>
</dbReference>
<dbReference type="Gene3D" id="1.10.10.10">
    <property type="entry name" value="Winged helix-like DNA-binding domain superfamily/Winged helix DNA-binding domain"/>
    <property type="match status" value="1"/>
</dbReference>
<dbReference type="InterPro" id="IPR056602">
    <property type="entry name" value="Beta-prop_LRRK2"/>
</dbReference>
<dbReference type="Pfam" id="PF25497">
    <property type="entry name" value="COR-B"/>
    <property type="match status" value="1"/>
</dbReference>
<evidence type="ECO:0000256" key="9">
    <source>
        <dbReference type="ARBA" id="ARBA00022840"/>
    </source>
</evidence>
<proteinExistence type="predicted"/>
<dbReference type="GO" id="GO:0005525">
    <property type="term" value="F:GTP binding"/>
    <property type="evidence" value="ECO:0007669"/>
    <property type="project" value="UniProtKB-KW"/>
</dbReference>
<dbReference type="Pfam" id="PF08477">
    <property type="entry name" value="Roc"/>
    <property type="match status" value="1"/>
</dbReference>
<dbReference type="Pfam" id="PF00069">
    <property type="entry name" value="Pkinase"/>
    <property type="match status" value="1"/>
</dbReference>
<keyword evidence="3" id="KW-0723">Serine/threonine-protein kinase</keyword>
<comment type="cofactor">
    <cofactor evidence="1">
        <name>Mg(2+)</name>
        <dbReference type="ChEBI" id="CHEBI:18420"/>
    </cofactor>
</comment>
<feature type="region of interest" description="Disordered" evidence="14">
    <location>
        <begin position="1927"/>
        <end position="2038"/>
    </location>
</feature>
<dbReference type="Pfam" id="PF16095">
    <property type="entry name" value="COR-A"/>
    <property type="match status" value="1"/>
</dbReference>
<evidence type="ECO:0000256" key="6">
    <source>
        <dbReference type="ARBA" id="ARBA00022737"/>
    </source>
</evidence>
<dbReference type="SMART" id="SM00364">
    <property type="entry name" value="LRR_BAC"/>
    <property type="match status" value="6"/>
</dbReference>
<evidence type="ECO:0000256" key="13">
    <source>
        <dbReference type="PROSITE-ProRule" id="PRU00023"/>
    </source>
</evidence>
<dbReference type="InterPro" id="IPR003591">
    <property type="entry name" value="Leu-rich_rpt_typical-subtyp"/>
</dbReference>
<evidence type="ECO:0000259" key="15">
    <source>
        <dbReference type="PROSITE" id="PS50011"/>
    </source>
</evidence>
<dbReference type="InterPro" id="IPR002110">
    <property type="entry name" value="Ankyrin_rpt"/>
</dbReference>
<keyword evidence="18" id="KW-1185">Reference proteome</keyword>
<dbReference type="PANTHER" id="PTHR48005:SF13">
    <property type="entry name" value="SERINE_THREONINE-PROTEIN KINASE DDB_G0278509-RELATED"/>
    <property type="match status" value="1"/>
</dbReference>
<dbReference type="Gene3D" id="3.40.50.300">
    <property type="entry name" value="P-loop containing nucleotide triphosphate hydrolases"/>
    <property type="match status" value="1"/>
</dbReference>
<feature type="repeat" description="ANK" evidence="13">
    <location>
        <begin position="80"/>
        <end position="112"/>
    </location>
</feature>
<feature type="domain" description="Roc" evidence="16">
    <location>
        <begin position="667"/>
        <end position="864"/>
    </location>
</feature>
<evidence type="ECO:0000256" key="14">
    <source>
        <dbReference type="SAM" id="MobiDB-lite"/>
    </source>
</evidence>
<evidence type="ECO:0000256" key="4">
    <source>
        <dbReference type="ARBA" id="ARBA00022614"/>
    </source>
</evidence>
<dbReference type="InterPro" id="IPR027417">
    <property type="entry name" value="P-loop_NTPase"/>
</dbReference>
<evidence type="ECO:0000256" key="3">
    <source>
        <dbReference type="ARBA" id="ARBA00022527"/>
    </source>
</evidence>
<sequence>MVNVTGIIRLINSGNAETLENGLVSVLDEWEDSGDDRDILTVPLFEDLPLLNYACTLDDICVDIVIVLISNGCDVNLPSIEGTPLQIISRNGNYHLINILLENGAILETEEDPIFSENSPFYLASLYGHTDVVRRLLSYQPSTSTFNFSQGYYKGKETIQEMVKDDGVRSCLLFAACRGGNLEIVKMWLSPSMDINHPKLFVSSLEDCENGTPLYAACSGGHYDVAKFLYDMGANLTDKICREFPEIAGRILESCISFRDEDFCDEDQEAGHIAKYRHLSLGGFNYDWVASVHNTIVELDLNENNLSTLPPEIPWCLPNLVHLNLARNKLVKLSSPEGQIMCDSLSEIQLGDNKLEDICHEVFQLQSLVTLNLSNNNLKYLLKTLHSQYPVVTSQTTDSSSFVQCPNLHYLNVSQNKLEMLPHEYIRKCSGLSTLDVSHNRLVSFPNAWDCNMAMLNLSHNELDRCPVSLEQYWCGTLRTLRLNNNKLEEINESVVKLGCLVELYASYNKISRLPDPDHWECSQLYLMELSHNCLGPKPTNSLKHFLFNERISAVLNKKKEDRHVEEDNYSFPPFLGNCLHDLDLSHNNLNQVHSSVSHLVSLHHLDISHNPAIKTLPKELGKLKVTCMIKMDGVNITDMKKLIDTDCDQQQRSKQIILSLRHDLRQSEKYYKMKLVILGKKDKGKTTLAGLLKGQPLGSHHLLGVQRHDIELPPKGTLLKLFKHQDYPTIKFSLWDMSGDPTVAATHHCFYTPNSLYMLVWDLWSLEKELDKIGQYLYSIQARMPNASILLVATFLDRNTLPTKQQDVLRIKQLLLDRYGPEGDRASGLSSRLDTDSFIPVSCTTKEGISELKEKLYDLATRVPDPNNRPNKLLGRSIPKSYLYLETAMQEVLKTKLNEQRQPFLEHEEFLEIINKVPNNDLDSAEEIRQVTKFLTENGTILHFNDQLKGLNNLYFLDPTWLCDVLSKVLLHVVHDPNVRGGKISKVEVRRIFSDDPRFPDDYVDQYIQLMERFEIALSVDFGGKLFIPSQLSKYPAIDLNRSDELGLKVIRLYKMAFIPSGFWSRLLSRLMYRIELLTSDWILNKSLTSSFTPAKFQKMLERQSSSSSGLQITKKDMIYWEDGLYLGHDSGCLLVEATIVPQGQGMAPHRGVLITVQSTKGDYSIMGIVVDEIDDLLNDHYPGLMEWDEYGQPRVQRYAMCPDCYDSSHSLPKGLDHFSVEHCARLIMSSDTITCPKNLKIPLVQLVPELLMHEIPKKFIIDITKLSVEEDNLLGIGVAGKVLKGHYGGIDVAVKLYHGAPYASFQLSSLDSSYHTGGEKAEDQEEQDDIYKNYSAYTIDVDEANSIKAWRAFMEMRQEVLVTSKLNYPYIVSFLGISIRPSLLMCLEFAPLGNFRTSIDKAIVNREPFNKYRDKDKIFPAVFDKEVTYKMLFQIASGLGYLHKHGIIYRDLKSDNILVFSLKLNSPVNVKLSDYGISRFCSSGGTVGLVGTPGYQAPEIIEGQAYDEKVDIFSFSMVIYEVLSGRRPFEEYKNLAQISTAMKTQSKRPCLKDYNVDPGFPSVEQLMRHCWTRSADKRPSAEDIVSDLWMRSIQFISLKKTFKLPCLLKDGPIDCISFTSDSRKAETIWLWEGSEDGRKYTTLDKYTTKDNNGCVPPGDSLPGSRVTCMCQVDKDIWIGTEGYKIETYSHQCFVKKEKKPLCTFATPYAIATSIQFIKQDSQEDKKVYVTLDTGKVMVFEPVNKTVTIRNLRGQTHTSEALCGWRTTKTLTIGNSPATCMDYIPPSGQSRNEIWIGCGGSICVVSNSTCMVEDHVPVQRLVKNAALHTTRMVKSLVYYDDRVWCLINDSAIVIEFDVDLRLPTYILVMDDYSPTGFVVSEYISGISLTGSSESIDMVSSVLKSVDSCGSKRPNAGYFNLNANFNDVQDENNSDQGEKTMESGDFENDNEPNECTWIVSDDKSDKSEPPPIPRRTPTIKAAPVKLGETPPPVPLRPHRKPPIIPPRSPRPGSRSSSCSSLPKTDVRPKIRVSSSLSGGSHQEIDECIKVCSIVNVGDTLWVGRNYGDILIVNIGQRNSYQYGEVITVLKVTPSAHMGNDVEVLLSTGSSVISLSKTGDSKKGEVISWEPYNSTDIKRIQNYWSMKRNSKDISQETEIKDIGKF</sequence>
<dbReference type="InterPro" id="IPR001611">
    <property type="entry name" value="Leu-rich_rpt"/>
</dbReference>
<dbReference type="Gene3D" id="1.25.40.20">
    <property type="entry name" value="Ankyrin repeat-containing domain"/>
    <property type="match status" value="2"/>
</dbReference>
<evidence type="ECO:0000256" key="2">
    <source>
        <dbReference type="ARBA" id="ARBA00012513"/>
    </source>
</evidence>
<dbReference type="EC" id="2.7.11.1" evidence="2"/>
<keyword evidence="4" id="KW-0433">Leucine-rich repeat</keyword>
<comment type="catalytic activity">
    <reaction evidence="11">
        <text>L-threonyl-[protein] + ATP = O-phospho-L-threonyl-[protein] + ADP + H(+)</text>
        <dbReference type="Rhea" id="RHEA:46608"/>
        <dbReference type="Rhea" id="RHEA-COMP:11060"/>
        <dbReference type="Rhea" id="RHEA-COMP:11605"/>
        <dbReference type="ChEBI" id="CHEBI:15378"/>
        <dbReference type="ChEBI" id="CHEBI:30013"/>
        <dbReference type="ChEBI" id="CHEBI:30616"/>
        <dbReference type="ChEBI" id="CHEBI:61977"/>
        <dbReference type="ChEBI" id="CHEBI:456216"/>
        <dbReference type="EC" id="2.7.11.1"/>
    </reaction>
</comment>
<dbReference type="SMART" id="SM00369">
    <property type="entry name" value="LRR_TYP"/>
    <property type="match status" value="8"/>
</dbReference>
<dbReference type="EMBL" id="CACVKT020007498">
    <property type="protein sequence ID" value="CAC5408055.1"/>
    <property type="molecule type" value="Genomic_DNA"/>
</dbReference>
<name>A0A6J8DJ28_MYTCO</name>
<dbReference type="GO" id="GO:0009966">
    <property type="term" value="P:regulation of signal transduction"/>
    <property type="evidence" value="ECO:0007669"/>
    <property type="project" value="UniProtKB-ARBA"/>
</dbReference>
<dbReference type="PROSITE" id="PS50088">
    <property type="entry name" value="ANK_REPEAT"/>
    <property type="match status" value="2"/>
</dbReference>
<dbReference type="PANTHER" id="PTHR48005">
    <property type="entry name" value="LEUCINE RICH REPEAT KINASE 2"/>
    <property type="match status" value="1"/>
</dbReference>
<feature type="repeat" description="ANK" evidence="13">
    <location>
        <begin position="209"/>
        <end position="236"/>
    </location>
</feature>
<dbReference type="PROSITE" id="PS50011">
    <property type="entry name" value="PROTEIN_KINASE_DOM"/>
    <property type="match status" value="1"/>
</dbReference>